<protein>
    <recommendedName>
        <fullName evidence="1">Thioredoxin domain-containing protein</fullName>
    </recommendedName>
</protein>
<reference evidence="2 3" key="1">
    <citation type="journal article" date="2013" name="BMC Genomics">
        <title>Genome sequencing and comparative genomics of honey bee microsporidia, Nosema apis reveal novel insights into host-parasite interactions.</title>
        <authorList>
            <person name="Chen Yp."/>
            <person name="Pettis J.S."/>
            <person name="Zhao Y."/>
            <person name="Liu X."/>
            <person name="Tallon L.J."/>
            <person name="Sadzewicz L.D."/>
            <person name="Li R."/>
            <person name="Zheng H."/>
            <person name="Huang S."/>
            <person name="Zhang X."/>
            <person name="Hamilton M.C."/>
            <person name="Pernal S.F."/>
            <person name="Melathopoulos A.P."/>
            <person name="Yan X."/>
            <person name="Evans J.D."/>
        </authorList>
    </citation>
    <scope>NUCLEOTIDE SEQUENCE [LARGE SCALE GENOMIC DNA]</scope>
    <source>
        <strain evidence="2 3">BRL 01</strain>
    </source>
</reference>
<dbReference type="OrthoDB" id="2121326at2759"/>
<name>T0L5W7_9MICR</name>
<dbReference type="InterPro" id="IPR036249">
    <property type="entry name" value="Thioredoxin-like_sf"/>
</dbReference>
<dbReference type="Pfam" id="PF00085">
    <property type="entry name" value="Thioredoxin"/>
    <property type="match status" value="1"/>
</dbReference>
<dbReference type="Gene3D" id="3.40.30.10">
    <property type="entry name" value="Glutaredoxin"/>
    <property type="match status" value="1"/>
</dbReference>
<dbReference type="InterPro" id="IPR013766">
    <property type="entry name" value="Thioredoxin_domain"/>
</dbReference>
<dbReference type="HOGENOM" id="CLU_2210729_0_0_1"/>
<dbReference type="Proteomes" id="UP000053780">
    <property type="component" value="Unassembled WGS sequence"/>
</dbReference>
<proteinExistence type="predicted"/>
<dbReference type="CDD" id="cd02947">
    <property type="entry name" value="TRX_family"/>
    <property type="match status" value="1"/>
</dbReference>
<dbReference type="VEuPathDB" id="MicrosporidiaDB:NAPIS_ORF02357"/>
<dbReference type="AlphaFoldDB" id="T0L5W7"/>
<evidence type="ECO:0000313" key="3">
    <source>
        <dbReference type="Proteomes" id="UP000053780"/>
    </source>
</evidence>
<feature type="domain" description="Thioredoxin" evidence="1">
    <location>
        <begin position="11"/>
        <end position="105"/>
    </location>
</feature>
<dbReference type="SUPFAM" id="SSF52833">
    <property type="entry name" value="Thioredoxin-like"/>
    <property type="match status" value="1"/>
</dbReference>
<evidence type="ECO:0000259" key="1">
    <source>
        <dbReference type="Pfam" id="PF00085"/>
    </source>
</evidence>
<keyword evidence="3" id="KW-1185">Reference proteome</keyword>
<organism evidence="2 3">
    <name type="scientific">Vairimorpha apis BRL 01</name>
    <dbReference type="NCBI Taxonomy" id="1037528"/>
    <lineage>
        <taxon>Eukaryota</taxon>
        <taxon>Fungi</taxon>
        <taxon>Fungi incertae sedis</taxon>
        <taxon>Microsporidia</taxon>
        <taxon>Nosematidae</taxon>
        <taxon>Vairimorpha</taxon>
    </lineage>
</organism>
<sequence length="107" mass="12635">MITRQQFETKDEVINNLKTKTILILSSATCPPCIKLAEFLNKFKTEKNIPIFELKVPFFKDIEFFKDKFELSCFPTVIVVDENFNKIDKKVGYDGDDKFKEFINKHF</sequence>
<gene>
    <name evidence="2" type="ORF">NAPIS_ORF02357</name>
</gene>
<dbReference type="EMBL" id="KE647332">
    <property type="protein sequence ID" value="EQB60073.1"/>
    <property type="molecule type" value="Genomic_DNA"/>
</dbReference>
<accession>T0L5W7</accession>
<evidence type="ECO:0000313" key="2">
    <source>
        <dbReference type="EMBL" id="EQB60073.1"/>
    </source>
</evidence>